<feature type="transmembrane region" description="Helical" evidence="2">
    <location>
        <begin position="270"/>
        <end position="291"/>
    </location>
</feature>
<comment type="caution">
    <text evidence="3">The sequence shown here is derived from an EMBL/GenBank/DDBJ whole genome shotgun (WGS) entry which is preliminary data.</text>
</comment>
<reference evidence="3" key="1">
    <citation type="submission" date="2009-09" db="EMBL/GenBank/DDBJ databases">
        <authorList>
            <person name="Weinstock G."/>
            <person name="Sodergren E."/>
            <person name="Clifton S."/>
            <person name="Fulton L."/>
            <person name="Fulton B."/>
            <person name="Courtney L."/>
            <person name="Fronick C."/>
            <person name="Harrison M."/>
            <person name="Strong C."/>
            <person name="Farmer C."/>
            <person name="Delahaunty K."/>
            <person name="Markovic C."/>
            <person name="Hall O."/>
            <person name="Minx P."/>
            <person name="Tomlinson C."/>
            <person name="Mitreva M."/>
            <person name="Nelson J."/>
            <person name="Hou S."/>
            <person name="Wollam A."/>
            <person name="Pepin K.H."/>
            <person name="Johnson M."/>
            <person name="Bhonagiri V."/>
            <person name="Nash W.E."/>
            <person name="Warren W."/>
            <person name="Chinwalla A."/>
            <person name="Mardis E.R."/>
            <person name="Wilson R.K."/>
        </authorList>
    </citation>
    <scope>NUCLEOTIDE SEQUENCE [LARGE SCALE GENOMIC DNA]</scope>
    <source>
        <strain evidence="3">DSM 20583</strain>
    </source>
</reference>
<sequence length="448" mass="51872">MKYFDTLYKKSLDLIELDAPVVLQETAIIKDTVDEKILLRNVFVNVSDRIVMAVAIKGKLTDVFGEPVKYNEGDIFEYVYQDVIFEPNVLFGNKISIELPINARKAIIGIEKVVFQDGTVWSTNPDNVVTVQQQREIEGSDEFMEWIDNNPIKPVFYFVENQDSWQCTCGQVNKAAEKYCRNCKRQKENVRSTFSKEIIKQQYEKFQQIKEKKQKEEEEKQEELRKHELEKLCEIDNEKKLESAQNDFKVMVEQSLEKEQKQHATEKTKIIISGICGIVAIVLIVCITIVLRKPDTEVTTEKMAKSETIKSDLIQQTRGSLEPYVAMVGISTDNDTATVTESFLNNIDKVKIMGKKGTVSHGYTADSGDRIAMMDWQSNESMSTEEYDEFTKSLNEYFGEVAEVQQYDNISEENCLVWNDLENVCWVIGWYEEGIAYLRWYGKDDWNY</sequence>
<evidence type="ECO:0000313" key="3">
    <source>
        <dbReference type="EMBL" id="EEX20989.1"/>
    </source>
</evidence>
<gene>
    <name evidence="3" type="ORF">BLAHAN_06441</name>
</gene>
<evidence type="ECO:0000256" key="1">
    <source>
        <dbReference type="SAM" id="Coils"/>
    </source>
</evidence>
<dbReference type="STRING" id="537007.BLAHAN_06441"/>
<dbReference type="KEGG" id="bhan:CGC63_13115"/>
<keyword evidence="2" id="KW-0812">Transmembrane</keyword>
<dbReference type="RefSeq" id="WP_003022966.1">
    <property type="nucleotide sequence ID" value="NZ_CP022413.2"/>
</dbReference>
<proteinExistence type="predicted"/>
<dbReference type="Proteomes" id="UP000003755">
    <property type="component" value="Unassembled WGS sequence"/>
</dbReference>
<organism evidence="3 4">
    <name type="scientific">Blautia hansenii DSM 20583</name>
    <dbReference type="NCBI Taxonomy" id="537007"/>
    <lineage>
        <taxon>Bacteria</taxon>
        <taxon>Bacillati</taxon>
        <taxon>Bacillota</taxon>
        <taxon>Clostridia</taxon>
        <taxon>Lachnospirales</taxon>
        <taxon>Lachnospiraceae</taxon>
        <taxon>Blautia</taxon>
    </lineage>
</organism>
<dbReference type="AlphaFoldDB" id="C9LAJ1"/>
<accession>C9LAJ1</accession>
<dbReference type="eggNOG" id="ENOG5032QU1">
    <property type="taxonomic scope" value="Bacteria"/>
</dbReference>
<dbReference type="HOGENOM" id="CLU_610687_0_0_9"/>
<name>C9LAJ1_BLAHA</name>
<keyword evidence="1" id="KW-0175">Coiled coil</keyword>
<evidence type="ECO:0000256" key="2">
    <source>
        <dbReference type="SAM" id="Phobius"/>
    </source>
</evidence>
<keyword evidence="2" id="KW-1133">Transmembrane helix</keyword>
<dbReference type="EMBL" id="ABYU02000030">
    <property type="protein sequence ID" value="EEX20989.1"/>
    <property type="molecule type" value="Genomic_DNA"/>
</dbReference>
<keyword evidence="4" id="KW-1185">Reference proteome</keyword>
<evidence type="ECO:0000313" key="4">
    <source>
        <dbReference type="Proteomes" id="UP000003755"/>
    </source>
</evidence>
<protein>
    <submittedName>
        <fullName evidence="3">Uncharacterized protein</fullName>
    </submittedName>
</protein>
<feature type="coiled-coil region" evidence="1">
    <location>
        <begin position="196"/>
        <end position="232"/>
    </location>
</feature>
<keyword evidence="2" id="KW-0472">Membrane</keyword>